<dbReference type="Proteomes" id="UP000286773">
    <property type="component" value="Unassembled WGS sequence"/>
</dbReference>
<dbReference type="EMBL" id="NGKC01000020">
    <property type="protein sequence ID" value="RSU09317.1"/>
    <property type="molecule type" value="Genomic_DNA"/>
</dbReference>
<proteinExistence type="predicted"/>
<dbReference type="RefSeq" id="WP_126814997.1">
    <property type="nucleotide sequence ID" value="NZ_NGKC01000020.1"/>
</dbReference>
<evidence type="ECO:0000313" key="1">
    <source>
        <dbReference type="EMBL" id="RSU09317.1"/>
    </source>
</evidence>
<reference evidence="1 2" key="1">
    <citation type="submission" date="2017-05" db="EMBL/GenBank/DDBJ databases">
        <title>Vagococcus spp. assemblies.</title>
        <authorList>
            <person name="Gulvik C.A."/>
        </authorList>
    </citation>
    <scope>NUCLEOTIDE SEQUENCE [LARGE SCALE GENOMIC DNA]</scope>
    <source>
        <strain evidence="1 2">LMG 24798</strain>
    </source>
</reference>
<keyword evidence="2" id="KW-1185">Reference proteome</keyword>
<name>A0A430AN22_9ENTE</name>
<gene>
    <name evidence="1" type="ORF">CBF27_12955</name>
</gene>
<protein>
    <submittedName>
        <fullName evidence="1">Uncharacterized protein</fullName>
    </submittedName>
</protein>
<comment type="caution">
    <text evidence="1">The sequence shown here is derived from an EMBL/GenBank/DDBJ whole genome shotgun (WGS) entry which is preliminary data.</text>
</comment>
<dbReference type="PROSITE" id="PS51257">
    <property type="entry name" value="PROKAR_LIPOPROTEIN"/>
    <property type="match status" value="1"/>
</dbReference>
<organism evidence="1 2">
    <name type="scientific">Vagococcus acidifermentans</name>
    <dbReference type="NCBI Taxonomy" id="564710"/>
    <lineage>
        <taxon>Bacteria</taxon>
        <taxon>Bacillati</taxon>
        <taxon>Bacillota</taxon>
        <taxon>Bacilli</taxon>
        <taxon>Lactobacillales</taxon>
        <taxon>Enterococcaceae</taxon>
        <taxon>Vagococcus</taxon>
    </lineage>
</organism>
<evidence type="ECO:0000313" key="2">
    <source>
        <dbReference type="Proteomes" id="UP000286773"/>
    </source>
</evidence>
<accession>A0A430AN22</accession>
<sequence length="321" mass="35463">MERRKEMIKKRVIVLAGILFFLVGCAKQPKDKFIEGVADAAKNRAPQVDFQAKVTSLSLSDGTSSDLLTNLMLAQLNDLELSGTSVTDKQGHTNLVTSVDLLGQTLAVDLTLSKQKAYLSTSFVDSYLGFLSAMGLPAELLIAKEDLQDISGKYIELSGAEAGGKKTISAKDAKELLSIVTEMDKTDFTEKDGRITKTFSGKELKQIAALLWSDSADSKETARWAQTLLDVSCRVTYHTDKKDWRILMTYEPRKHEVLSSLAVQIDLVPKAHKKIVTLPKESQIIPFGEVEDLFSGTQVINDYMDESETVVTNEDQESVFN</sequence>
<dbReference type="AlphaFoldDB" id="A0A430AN22"/>